<dbReference type="EMBL" id="JAHDYS010000002">
    <property type="protein sequence ID" value="MBT1070687.1"/>
    <property type="molecule type" value="Genomic_DNA"/>
</dbReference>
<dbReference type="InterPro" id="IPR029052">
    <property type="entry name" value="Metallo-depent_PP-like"/>
</dbReference>
<gene>
    <name evidence="2" type="ORF">KJB30_02720</name>
</gene>
<name>A0ABS5U4V6_9BACT</name>
<dbReference type="InterPro" id="IPR050126">
    <property type="entry name" value="Ap4A_hydrolase"/>
</dbReference>
<comment type="caution">
    <text evidence="2">The sequence shown here is derived from an EMBL/GenBank/DDBJ whole genome shotgun (WGS) entry which is preliminary data.</text>
</comment>
<dbReference type="RefSeq" id="WP_214296401.1">
    <property type="nucleotide sequence ID" value="NZ_JAHDYS010000002.1"/>
</dbReference>
<evidence type="ECO:0000313" key="3">
    <source>
        <dbReference type="Proteomes" id="UP000784128"/>
    </source>
</evidence>
<dbReference type="PANTHER" id="PTHR42850">
    <property type="entry name" value="METALLOPHOSPHOESTERASE"/>
    <property type="match status" value="1"/>
</dbReference>
<proteinExistence type="predicted"/>
<evidence type="ECO:0000259" key="1">
    <source>
        <dbReference type="Pfam" id="PF00149"/>
    </source>
</evidence>
<keyword evidence="3" id="KW-1185">Reference proteome</keyword>
<protein>
    <submittedName>
        <fullName evidence="2">Serine/threonine protein phosphatase</fullName>
    </submittedName>
</protein>
<sequence>MDAIQPEKQNERAWAEERFSKPITRRRFVVGDIHGCIKTFQRMVEVILQLKQDDTLFLLGDYIDRGPDSKGVLDYLLQLLESNYDIRPLLGNHEAMLLNAIDDESKRPVWYGNGGWATMHQFNVDSPETIPQRYQVFLRQLPYVLTTNDYVFVHAGLDFRSKDPIKDSSSYYMLWSRDFFMDASKIEGRVLVAGHTMTPLFSIKESLATKRISLDNGCFSKGEISYGSLVALDLDKRELLIQENIE</sequence>
<dbReference type="Proteomes" id="UP000784128">
    <property type="component" value="Unassembled WGS sequence"/>
</dbReference>
<dbReference type="CDD" id="cd00144">
    <property type="entry name" value="MPP_PPP_family"/>
    <property type="match status" value="1"/>
</dbReference>
<organism evidence="2 3">
    <name type="scientific">Pelotalea chapellei</name>
    <dbReference type="NCBI Taxonomy" id="44671"/>
    <lineage>
        <taxon>Bacteria</taxon>
        <taxon>Pseudomonadati</taxon>
        <taxon>Thermodesulfobacteriota</taxon>
        <taxon>Desulfuromonadia</taxon>
        <taxon>Geobacterales</taxon>
        <taxon>Geobacteraceae</taxon>
        <taxon>Pelotalea</taxon>
    </lineage>
</organism>
<feature type="domain" description="Calcineurin-like phosphoesterase" evidence="1">
    <location>
        <begin position="29"/>
        <end position="195"/>
    </location>
</feature>
<dbReference type="SUPFAM" id="SSF56300">
    <property type="entry name" value="Metallo-dependent phosphatases"/>
    <property type="match status" value="1"/>
</dbReference>
<dbReference type="Pfam" id="PF00149">
    <property type="entry name" value="Metallophos"/>
    <property type="match status" value="1"/>
</dbReference>
<evidence type="ECO:0000313" key="2">
    <source>
        <dbReference type="EMBL" id="MBT1070687.1"/>
    </source>
</evidence>
<dbReference type="Gene3D" id="3.60.21.10">
    <property type="match status" value="1"/>
</dbReference>
<reference evidence="2 3" key="1">
    <citation type="submission" date="2021-05" db="EMBL/GenBank/DDBJ databases">
        <title>The draft genome of Geobacter chapellei DSM 13688.</title>
        <authorList>
            <person name="Xu Z."/>
            <person name="Masuda Y."/>
            <person name="Itoh H."/>
            <person name="Senoo K."/>
        </authorList>
    </citation>
    <scope>NUCLEOTIDE SEQUENCE [LARGE SCALE GENOMIC DNA]</scope>
    <source>
        <strain evidence="2 3">DSM 13688</strain>
    </source>
</reference>
<dbReference type="InterPro" id="IPR004843">
    <property type="entry name" value="Calcineurin-like_PHP"/>
</dbReference>
<dbReference type="PANTHER" id="PTHR42850:SF4">
    <property type="entry name" value="ZINC-DEPENDENT ENDOPOLYPHOSPHATASE"/>
    <property type="match status" value="1"/>
</dbReference>
<accession>A0ABS5U4V6</accession>